<protein>
    <submittedName>
        <fullName evidence="2">DUF3341 domain-containing protein</fullName>
    </submittedName>
</protein>
<feature type="transmembrane region" description="Helical" evidence="1">
    <location>
        <begin position="100"/>
        <end position="123"/>
    </location>
</feature>
<evidence type="ECO:0000313" key="3">
    <source>
        <dbReference type="Proteomes" id="UP000727962"/>
    </source>
</evidence>
<keyword evidence="1" id="KW-0812">Transmembrane</keyword>
<keyword evidence="1" id="KW-1133">Transmembrane helix</keyword>
<evidence type="ECO:0000313" key="2">
    <source>
        <dbReference type="EMBL" id="MBI1756785.1"/>
    </source>
</evidence>
<comment type="caution">
    <text evidence="2">The sequence shown here is derived from an EMBL/GenBank/DDBJ whole genome shotgun (WGS) entry which is preliminary data.</text>
</comment>
<dbReference type="Proteomes" id="UP000727962">
    <property type="component" value="Unassembled WGS sequence"/>
</dbReference>
<dbReference type="PANTHER" id="PTHR40394">
    <property type="entry name" value="LIPOPROTEIN-RELATED"/>
    <property type="match status" value="1"/>
</dbReference>
<evidence type="ECO:0000256" key="1">
    <source>
        <dbReference type="SAM" id="Phobius"/>
    </source>
</evidence>
<organism evidence="2 3">
    <name type="scientific">Fimbriimonas ginsengisoli</name>
    <dbReference type="NCBI Taxonomy" id="1005039"/>
    <lineage>
        <taxon>Bacteria</taxon>
        <taxon>Bacillati</taxon>
        <taxon>Armatimonadota</taxon>
        <taxon>Fimbriimonadia</taxon>
        <taxon>Fimbriimonadales</taxon>
        <taxon>Fimbriimonadaceae</taxon>
        <taxon>Fimbriimonas</taxon>
    </lineage>
</organism>
<sequence>MRRHGTKLHGIVAEFDSPEAIIAAANAARAAGYKRMDSYTPFPVHGLSEAMGFRSFVVPFTFFFGAVLGGLAGLALEWYVSVADYPINVGGKPLFSLGSFVPPAYECVILFSALIGTIGMFAFNGLPKPYHPIFGAPGFERASQDRFFLCLEADDEMVEEDATSKFLQGLRPLSISVVEDEE</sequence>
<reference evidence="2" key="1">
    <citation type="submission" date="2020-07" db="EMBL/GenBank/DDBJ databases">
        <title>Huge and variable diversity of episymbiotic CPR bacteria and DPANN archaea in groundwater ecosystems.</title>
        <authorList>
            <person name="He C.Y."/>
            <person name="Keren R."/>
            <person name="Whittaker M."/>
            <person name="Farag I.F."/>
            <person name="Doudna J."/>
            <person name="Cate J.H.D."/>
            <person name="Banfield J.F."/>
        </authorList>
    </citation>
    <scope>NUCLEOTIDE SEQUENCE</scope>
    <source>
        <strain evidence="2">NC_groundwater_17_Pr7_B-0.1um_64_12</strain>
    </source>
</reference>
<dbReference type="EMBL" id="JACOSL010000039">
    <property type="protein sequence ID" value="MBI1756785.1"/>
    <property type="molecule type" value="Genomic_DNA"/>
</dbReference>
<keyword evidence="1" id="KW-0472">Membrane</keyword>
<dbReference type="PANTHER" id="PTHR40394:SF2">
    <property type="entry name" value="QUINOL:CYTOCHROME C OXIDOREDUCTASE MEMBRANE PROTEIN"/>
    <property type="match status" value="1"/>
</dbReference>
<proteinExistence type="predicted"/>
<accession>A0A931LSR5</accession>
<feature type="transmembrane region" description="Helical" evidence="1">
    <location>
        <begin position="56"/>
        <end position="80"/>
    </location>
</feature>
<dbReference type="Pfam" id="PF11821">
    <property type="entry name" value="ActD"/>
    <property type="match status" value="1"/>
</dbReference>
<name>A0A931LSR5_FIMGI</name>
<dbReference type="AlphaFoldDB" id="A0A931LSR5"/>
<gene>
    <name evidence="2" type="ORF">HYR64_06730</name>
</gene>
<dbReference type="InterPro" id="IPR021776">
    <property type="entry name" value="ActD"/>
</dbReference>